<dbReference type="Pfam" id="PF17784">
    <property type="entry name" value="Sulfotransfer_4"/>
    <property type="match status" value="1"/>
</dbReference>
<protein>
    <submittedName>
        <fullName evidence="2">NAD dependent epimerase/dehydratase</fullName>
    </submittedName>
</protein>
<evidence type="ECO:0000313" key="2">
    <source>
        <dbReference type="EMBL" id="KAH7138737.1"/>
    </source>
</evidence>
<sequence>MSSEVRLIDAIPPSKRTKPMEILALGFSRTGTMSLKRALEKLGYNVYHMEECVTRWQEKHLHLFEEATRAKLLGEGKLWTGAELDKVLQNYTAIEDIPCLHFVHELIEHYPKAKVILTTRDIDSWQASVEKSIFAIVNMRILPFMSAIDPFLWRPYRFLLTSSVDKWTGGDLSNSEALRRTYIDHYANVRSKIPPERLLNFHPKDGWVPLCNFLGKHVPENEPFPRVNDATSTVNLHYFIVALRLWHIGRKYIAMGMVVFIAFYLTNWNRS</sequence>
<dbReference type="Gene3D" id="3.40.50.300">
    <property type="entry name" value="P-loop containing nucleotide triphosphate hydrolases"/>
    <property type="match status" value="1"/>
</dbReference>
<keyword evidence="1" id="KW-0472">Membrane</keyword>
<evidence type="ECO:0000256" key="1">
    <source>
        <dbReference type="SAM" id="Phobius"/>
    </source>
</evidence>
<dbReference type="InterPro" id="IPR027417">
    <property type="entry name" value="P-loop_NTPase"/>
</dbReference>
<keyword evidence="1" id="KW-1133">Transmembrane helix</keyword>
<dbReference type="PANTHER" id="PTHR36978">
    <property type="entry name" value="P-LOOP CONTAINING NUCLEOTIDE TRIPHOSPHATE HYDROLASE"/>
    <property type="match status" value="1"/>
</dbReference>
<dbReference type="OrthoDB" id="408152at2759"/>
<name>A0A9P9IYQ5_9PLEO</name>
<keyword evidence="3" id="KW-1185">Reference proteome</keyword>
<dbReference type="InterPro" id="IPR040632">
    <property type="entry name" value="Sulfotransfer_4"/>
</dbReference>
<proteinExistence type="predicted"/>
<feature type="transmembrane region" description="Helical" evidence="1">
    <location>
        <begin position="252"/>
        <end position="268"/>
    </location>
</feature>
<dbReference type="PANTHER" id="PTHR36978:SF4">
    <property type="entry name" value="P-LOOP CONTAINING NUCLEOSIDE TRIPHOSPHATE HYDROLASE PROTEIN"/>
    <property type="match status" value="1"/>
</dbReference>
<dbReference type="EMBL" id="JAGMWT010000001">
    <property type="protein sequence ID" value="KAH7138737.1"/>
    <property type="molecule type" value="Genomic_DNA"/>
</dbReference>
<dbReference type="AlphaFoldDB" id="A0A9P9IYQ5"/>
<evidence type="ECO:0000313" key="3">
    <source>
        <dbReference type="Proteomes" id="UP000700596"/>
    </source>
</evidence>
<dbReference type="SUPFAM" id="SSF52540">
    <property type="entry name" value="P-loop containing nucleoside triphosphate hydrolases"/>
    <property type="match status" value="1"/>
</dbReference>
<gene>
    <name evidence="2" type="ORF">B0J11DRAFT_515197</name>
</gene>
<dbReference type="Proteomes" id="UP000700596">
    <property type="component" value="Unassembled WGS sequence"/>
</dbReference>
<accession>A0A9P9IYQ5</accession>
<organism evidence="2 3">
    <name type="scientific">Dendryphion nanum</name>
    <dbReference type="NCBI Taxonomy" id="256645"/>
    <lineage>
        <taxon>Eukaryota</taxon>
        <taxon>Fungi</taxon>
        <taxon>Dikarya</taxon>
        <taxon>Ascomycota</taxon>
        <taxon>Pezizomycotina</taxon>
        <taxon>Dothideomycetes</taxon>
        <taxon>Pleosporomycetidae</taxon>
        <taxon>Pleosporales</taxon>
        <taxon>Torulaceae</taxon>
        <taxon>Dendryphion</taxon>
    </lineage>
</organism>
<reference evidence="2" key="1">
    <citation type="journal article" date="2021" name="Nat. Commun.">
        <title>Genetic determinants of endophytism in the Arabidopsis root mycobiome.</title>
        <authorList>
            <person name="Mesny F."/>
            <person name="Miyauchi S."/>
            <person name="Thiergart T."/>
            <person name="Pickel B."/>
            <person name="Atanasova L."/>
            <person name="Karlsson M."/>
            <person name="Huettel B."/>
            <person name="Barry K.W."/>
            <person name="Haridas S."/>
            <person name="Chen C."/>
            <person name="Bauer D."/>
            <person name="Andreopoulos W."/>
            <person name="Pangilinan J."/>
            <person name="LaButti K."/>
            <person name="Riley R."/>
            <person name="Lipzen A."/>
            <person name="Clum A."/>
            <person name="Drula E."/>
            <person name="Henrissat B."/>
            <person name="Kohler A."/>
            <person name="Grigoriev I.V."/>
            <person name="Martin F.M."/>
            <person name="Hacquard S."/>
        </authorList>
    </citation>
    <scope>NUCLEOTIDE SEQUENCE</scope>
    <source>
        <strain evidence="2">MPI-CAGE-CH-0243</strain>
    </source>
</reference>
<comment type="caution">
    <text evidence="2">The sequence shown here is derived from an EMBL/GenBank/DDBJ whole genome shotgun (WGS) entry which is preliminary data.</text>
</comment>
<keyword evidence="1" id="KW-0812">Transmembrane</keyword>